<dbReference type="InParanoid" id="A0A2K2CN36"/>
<name>A0A2K2CN36_BRADI</name>
<evidence type="ECO:0000256" key="1">
    <source>
        <dbReference type="SAM" id="MobiDB-lite"/>
    </source>
</evidence>
<evidence type="ECO:0000313" key="3">
    <source>
        <dbReference type="EnsemblPlants" id="PNT63433"/>
    </source>
</evidence>
<reference evidence="2 3" key="1">
    <citation type="journal article" date="2010" name="Nature">
        <title>Genome sequencing and analysis of the model grass Brachypodium distachyon.</title>
        <authorList>
            <consortium name="International Brachypodium Initiative"/>
        </authorList>
    </citation>
    <scope>NUCLEOTIDE SEQUENCE [LARGE SCALE GENOMIC DNA]</scope>
    <source>
        <strain evidence="2 3">Bd21</strain>
    </source>
</reference>
<sequence>SPAQPPQVLVFLLLHEHEQTQAQRRRRRNLLRLPSPALTVPRPGALNRIPRASSPQSPPQFPKLQPNGLPTVLLSING</sequence>
<accession>A0A2K2CN36</accession>
<protein>
    <submittedName>
        <fullName evidence="2 3">Uncharacterized protein</fullName>
    </submittedName>
</protein>
<dbReference type="Gramene" id="PNT63433">
    <property type="protein sequence ID" value="PNT63433"/>
    <property type="gene ID" value="BRADI_4g15632v3"/>
</dbReference>
<gene>
    <name evidence="2" type="ORF">BRADI_4g15632v3</name>
</gene>
<dbReference type="AlphaFoldDB" id="A0A2K2CN36"/>
<dbReference type="EMBL" id="CM000883">
    <property type="protein sequence ID" value="PNT63433.1"/>
    <property type="molecule type" value="Genomic_DNA"/>
</dbReference>
<reference evidence="3" key="3">
    <citation type="submission" date="2018-08" db="UniProtKB">
        <authorList>
            <consortium name="EnsemblPlants"/>
        </authorList>
    </citation>
    <scope>IDENTIFICATION</scope>
    <source>
        <strain evidence="3">cv. Bd21</strain>
    </source>
</reference>
<evidence type="ECO:0000313" key="2">
    <source>
        <dbReference type="EMBL" id="PNT63433.1"/>
    </source>
</evidence>
<reference evidence="2" key="2">
    <citation type="submission" date="2017-06" db="EMBL/GenBank/DDBJ databases">
        <title>WGS assembly of Brachypodium distachyon.</title>
        <authorList>
            <consortium name="The International Brachypodium Initiative"/>
            <person name="Lucas S."/>
            <person name="Harmon-Smith M."/>
            <person name="Lail K."/>
            <person name="Tice H."/>
            <person name="Grimwood J."/>
            <person name="Bruce D."/>
            <person name="Barry K."/>
            <person name="Shu S."/>
            <person name="Lindquist E."/>
            <person name="Wang M."/>
            <person name="Pitluck S."/>
            <person name="Vogel J.P."/>
            <person name="Garvin D.F."/>
            <person name="Mockler T.C."/>
            <person name="Schmutz J."/>
            <person name="Rokhsar D."/>
            <person name="Bevan M.W."/>
        </authorList>
    </citation>
    <scope>NUCLEOTIDE SEQUENCE</scope>
    <source>
        <strain evidence="2">Bd21</strain>
    </source>
</reference>
<evidence type="ECO:0000313" key="4">
    <source>
        <dbReference type="Proteomes" id="UP000008810"/>
    </source>
</evidence>
<organism evidence="2">
    <name type="scientific">Brachypodium distachyon</name>
    <name type="common">Purple false brome</name>
    <name type="synonym">Trachynia distachya</name>
    <dbReference type="NCBI Taxonomy" id="15368"/>
    <lineage>
        <taxon>Eukaryota</taxon>
        <taxon>Viridiplantae</taxon>
        <taxon>Streptophyta</taxon>
        <taxon>Embryophyta</taxon>
        <taxon>Tracheophyta</taxon>
        <taxon>Spermatophyta</taxon>
        <taxon>Magnoliopsida</taxon>
        <taxon>Liliopsida</taxon>
        <taxon>Poales</taxon>
        <taxon>Poaceae</taxon>
        <taxon>BOP clade</taxon>
        <taxon>Pooideae</taxon>
        <taxon>Stipodae</taxon>
        <taxon>Brachypodieae</taxon>
        <taxon>Brachypodium</taxon>
    </lineage>
</organism>
<feature type="region of interest" description="Disordered" evidence="1">
    <location>
        <begin position="32"/>
        <end position="70"/>
    </location>
</feature>
<dbReference type="Proteomes" id="UP000008810">
    <property type="component" value="Chromosome 4"/>
</dbReference>
<proteinExistence type="predicted"/>
<feature type="non-terminal residue" evidence="2">
    <location>
        <position position="1"/>
    </location>
</feature>
<dbReference type="EnsemblPlants" id="PNT63434">
    <property type="protein sequence ID" value="PNT63434"/>
    <property type="gene ID" value="BRADI_4g15632v3"/>
</dbReference>
<dbReference type="EnsemblPlants" id="PNT63433">
    <property type="protein sequence ID" value="PNT63433"/>
    <property type="gene ID" value="BRADI_4g15632v3"/>
</dbReference>
<dbReference type="Gramene" id="PNT63434">
    <property type="protein sequence ID" value="PNT63434"/>
    <property type="gene ID" value="BRADI_4g15632v3"/>
</dbReference>
<keyword evidence="4" id="KW-1185">Reference proteome</keyword>
<dbReference type="EMBL" id="CM000883">
    <property type="protein sequence ID" value="PNT63434.1"/>
    <property type="molecule type" value="Genomic_DNA"/>
</dbReference>